<feature type="binding site" evidence="6">
    <location>
        <position position="98"/>
    </location>
    <ligand>
        <name>[4Fe-4S] cluster</name>
        <dbReference type="ChEBI" id="CHEBI:49883"/>
        <note>4Fe-4S-S-AdoMet</note>
    </ligand>
</feature>
<dbReference type="SFLD" id="SFLDG01101">
    <property type="entry name" value="Uncharacterised_Radical_SAM_Su"/>
    <property type="match status" value="1"/>
</dbReference>
<evidence type="ECO:0000256" key="1">
    <source>
        <dbReference type="ARBA" id="ARBA00022485"/>
    </source>
</evidence>
<dbReference type="GO" id="GO:0003824">
    <property type="term" value="F:catalytic activity"/>
    <property type="evidence" value="ECO:0007669"/>
    <property type="project" value="InterPro"/>
</dbReference>
<protein>
    <submittedName>
        <fullName evidence="8">AmmeMemoRadiSam system radical SAM enzyme</fullName>
    </submittedName>
</protein>
<feature type="binding site" evidence="6">
    <location>
        <position position="105"/>
    </location>
    <ligand>
        <name>[4Fe-4S] cluster</name>
        <dbReference type="ChEBI" id="CHEBI:49883"/>
        <note>4Fe-4S-S-AdoMet</note>
    </ligand>
</feature>
<keyword evidence="4 6" id="KW-0408">Iron</keyword>
<keyword evidence="5 6" id="KW-0411">Iron-sulfur</keyword>
<dbReference type="Proteomes" id="UP000886752">
    <property type="component" value="Unassembled WGS sequence"/>
</dbReference>
<dbReference type="GO" id="GO:0051539">
    <property type="term" value="F:4 iron, 4 sulfur cluster binding"/>
    <property type="evidence" value="ECO:0007669"/>
    <property type="project" value="UniProtKB-KW"/>
</dbReference>
<sequence length="355" mass="38937">MRQALFWEKAESGVLHGTEPGTEAQAGSPAVVCRLCFRHCRLQDGERGFCGVRENRQGVLMTLVDDNIVSLSLDPVEKKPLFHFLPGTGTLSLGTWGCNFACTFCQNAHISRRVSDTGRFVPGERVRAADIASLAKERRIASISCTYNEPTVFYELMTDIADRACELGIRMIMVSNGCMEREPLLALKGRIHAANIDLKAFSAATYRSICSGSLSRVLDNLVLMKELGLWLEVTTLVIPGVNDTDEELAAIAGFIRGHLGAQTPWHVSAFFPCYQMKDRPPTPPATIHKACLIGRAEGLSFVYGGNVRSSEDESTLCPQCHGLCIARQGYRLPGFSRDFDGYCPTCGALLPGVWR</sequence>
<dbReference type="InterPro" id="IPR027596">
    <property type="entry name" value="AmmeMemoSam_rS"/>
</dbReference>
<dbReference type="InterPro" id="IPR058240">
    <property type="entry name" value="rSAM_sf"/>
</dbReference>
<dbReference type="InterPro" id="IPR016431">
    <property type="entry name" value="Pyrv-formate_lyase-activ_prd"/>
</dbReference>
<dbReference type="PIRSF" id="PIRSF004869">
    <property type="entry name" value="PflX_prd"/>
    <property type="match status" value="1"/>
</dbReference>
<accession>A0A9D1TNR8</accession>
<dbReference type="GO" id="GO:0046872">
    <property type="term" value="F:metal ion binding"/>
    <property type="evidence" value="ECO:0007669"/>
    <property type="project" value="UniProtKB-KW"/>
</dbReference>
<evidence type="ECO:0000259" key="7">
    <source>
        <dbReference type="PROSITE" id="PS51918"/>
    </source>
</evidence>
<keyword evidence="2 6" id="KW-0949">S-adenosyl-L-methionine</keyword>
<keyword evidence="3 6" id="KW-0479">Metal-binding</keyword>
<dbReference type="InterPro" id="IPR034457">
    <property type="entry name" value="Organic_radical-activating"/>
</dbReference>
<dbReference type="PANTHER" id="PTHR30352:SF5">
    <property type="entry name" value="PYRUVATE FORMATE-LYASE 1-ACTIVATING ENZYME"/>
    <property type="match status" value="1"/>
</dbReference>
<dbReference type="AlphaFoldDB" id="A0A9D1TNR8"/>
<name>A0A9D1TNR8_9BACT</name>
<dbReference type="SFLD" id="SFLDS00029">
    <property type="entry name" value="Radical_SAM"/>
    <property type="match status" value="1"/>
</dbReference>
<evidence type="ECO:0000256" key="4">
    <source>
        <dbReference type="ARBA" id="ARBA00023004"/>
    </source>
</evidence>
<dbReference type="NCBIfam" id="TIGR04337">
    <property type="entry name" value="AmmeMemoSam_rS"/>
    <property type="match status" value="1"/>
</dbReference>
<dbReference type="Pfam" id="PF04055">
    <property type="entry name" value="Radical_SAM"/>
    <property type="match status" value="1"/>
</dbReference>
<dbReference type="Gene3D" id="3.20.20.70">
    <property type="entry name" value="Aldolase class I"/>
    <property type="match status" value="1"/>
</dbReference>
<dbReference type="InterPro" id="IPR007197">
    <property type="entry name" value="rSAM"/>
</dbReference>
<proteinExistence type="predicted"/>
<dbReference type="CDD" id="cd01335">
    <property type="entry name" value="Radical_SAM"/>
    <property type="match status" value="1"/>
</dbReference>
<evidence type="ECO:0000313" key="8">
    <source>
        <dbReference type="EMBL" id="HIV99912.1"/>
    </source>
</evidence>
<evidence type="ECO:0000256" key="5">
    <source>
        <dbReference type="ARBA" id="ARBA00023014"/>
    </source>
</evidence>
<evidence type="ECO:0000313" key="9">
    <source>
        <dbReference type="Proteomes" id="UP000886752"/>
    </source>
</evidence>
<dbReference type="PANTHER" id="PTHR30352">
    <property type="entry name" value="PYRUVATE FORMATE-LYASE-ACTIVATING ENZYME"/>
    <property type="match status" value="1"/>
</dbReference>
<comment type="caution">
    <text evidence="8">The sequence shown here is derived from an EMBL/GenBank/DDBJ whole genome shotgun (WGS) entry which is preliminary data.</text>
</comment>
<dbReference type="PROSITE" id="PS51918">
    <property type="entry name" value="RADICAL_SAM"/>
    <property type="match status" value="1"/>
</dbReference>
<dbReference type="SUPFAM" id="SSF102114">
    <property type="entry name" value="Radical SAM enzymes"/>
    <property type="match status" value="1"/>
</dbReference>
<reference evidence="8" key="2">
    <citation type="submission" date="2021-04" db="EMBL/GenBank/DDBJ databases">
        <authorList>
            <person name="Gilroy R."/>
        </authorList>
    </citation>
    <scope>NUCLEOTIDE SEQUENCE</scope>
    <source>
        <strain evidence="8">ChiHecec2B26-446</strain>
    </source>
</reference>
<evidence type="ECO:0000256" key="2">
    <source>
        <dbReference type="ARBA" id="ARBA00022691"/>
    </source>
</evidence>
<comment type="cofactor">
    <cofactor evidence="6">
        <name>[4Fe-4S] cluster</name>
        <dbReference type="ChEBI" id="CHEBI:49883"/>
    </cofactor>
    <text evidence="6">Binds 1 [4Fe-4S] cluster. The cluster is coordinated with 3 cysteines and an exchangeable S-adenosyl-L-methionine.</text>
</comment>
<evidence type="ECO:0000256" key="3">
    <source>
        <dbReference type="ARBA" id="ARBA00022723"/>
    </source>
</evidence>
<organism evidence="8 9">
    <name type="scientific">Candidatus Desulfovibrio intestinipullorum</name>
    <dbReference type="NCBI Taxonomy" id="2838536"/>
    <lineage>
        <taxon>Bacteria</taxon>
        <taxon>Pseudomonadati</taxon>
        <taxon>Thermodesulfobacteriota</taxon>
        <taxon>Desulfovibrionia</taxon>
        <taxon>Desulfovibrionales</taxon>
        <taxon>Desulfovibrionaceae</taxon>
        <taxon>Desulfovibrio</taxon>
    </lineage>
</organism>
<feature type="domain" description="Radical SAM core" evidence="7">
    <location>
        <begin position="83"/>
        <end position="306"/>
    </location>
</feature>
<dbReference type="InterPro" id="IPR013785">
    <property type="entry name" value="Aldolase_TIM"/>
</dbReference>
<dbReference type="EMBL" id="DXHV01000021">
    <property type="protein sequence ID" value="HIV99912.1"/>
    <property type="molecule type" value="Genomic_DNA"/>
</dbReference>
<feature type="binding site" evidence="6">
    <location>
        <position position="102"/>
    </location>
    <ligand>
        <name>[4Fe-4S] cluster</name>
        <dbReference type="ChEBI" id="CHEBI:49883"/>
        <note>4Fe-4S-S-AdoMet</note>
    </ligand>
</feature>
<gene>
    <name evidence="8" type="primary">amrS</name>
    <name evidence="8" type="ORF">H9894_01790</name>
</gene>
<reference evidence="8" key="1">
    <citation type="journal article" date="2021" name="PeerJ">
        <title>Extensive microbial diversity within the chicken gut microbiome revealed by metagenomics and culture.</title>
        <authorList>
            <person name="Gilroy R."/>
            <person name="Ravi A."/>
            <person name="Getino M."/>
            <person name="Pursley I."/>
            <person name="Horton D.L."/>
            <person name="Alikhan N.F."/>
            <person name="Baker D."/>
            <person name="Gharbi K."/>
            <person name="Hall N."/>
            <person name="Watson M."/>
            <person name="Adriaenssens E.M."/>
            <person name="Foster-Nyarko E."/>
            <person name="Jarju S."/>
            <person name="Secka A."/>
            <person name="Antonio M."/>
            <person name="Oren A."/>
            <person name="Chaudhuri R.R."/>
            <person name="La Ragione R."/>
            <person name="Hildebrand F."/>
            <person name="Pallen M.J."/>
        </authorList>
    </citation>
    <scope>NUCLEOTIDE SEQUENCE</scope>
    <source>
        <strain evidence="8">ChiHecec2B26-446</strain>
    </source>
</reference>
<keyword evidence="1" id="KW-0004">4Fe-4S</keyword>
<evidence type="ECO:0000256" key="6">
    <source>
        <dbReference type="PIRSR" id="PIRSR004869-50"/>
    </source>
</evidence>